<dbReference type="InterPro" id="IPR036138">
    <property type="entry name" value="PBP_dimer_sf"/>
</dbReference>
<dbReference type="Gene3D" id="3.40.710.10">
    <property type="entry name" value="DD-peptidase/beta-lactamase superfamily"/>
    <property type="match status" value="1"/>
</dbReference>
<dbReference type="InterPro" id="IPR050515">
    <property type="entry name" value="Beta-lactam/transpept"/>
</dbReference>
<gene>
    <name evidence="3" type="ORF">A3A96_01775</name>
</gene>
<dbReference type="Proteomes" id="UP000177707">
    <property type="component" value="Unassembled WGS sequence"/>
</dbReference>
<sequence>MLGILKRTLNKWKRRGYEDIAPDEIFLDSKNLPEFDIYQFEGRLEKPISSKAFSIFNLICISVVVIFLIKLGSLQIVHGSFYKNKSENNKLKQILIVAPRGAIYSREGEPLAWNQKSEVENDYPLRKYIKNVGFSNLLGFIKYPAKDRAGFYYEEEFLPKDGAELYLNEILFGKNGLKLIETSVDGEVISGSVIESPKSGESAVLSIDSRVQSKFFSIIQNLSGSVGFQGGAGIIMDVNSGEVLSMVSFPEYSSEVMTEGVDVQKIEDYYKDPDNPFLNRSLSGLYTPGSIIKPFLAFAALEEKIISPEKEIISTGKIEIPNPYNPDKPSIFKDWKAHGAVDMRRAIAVSSDVYFYEIGGGFGSQKGLGILNIKKYLEMFGFTKKTGFDTQKEAIGVIPDPDWKAETFDGEIWRLGDTYNTAIGQYGMQISPIQVVVATAALANGGNLITPSILFTSTSTTVAGTKIKGSLESFQIPREGMRRSVLEGTAAGLNIGVVQIAGKTGTAELGARKQFVNSWVIGFFPYEKPKYAFVVVMERGPVKNLTGATYVMRQLLDWMAINTPEYLKNE</sequence>
<dbReference type="GO" id="GO:0008658">
    <property type="term" value="F:penicillin binding"/>
    <property type="evidence" value="ECO:0007669"/>
    <property type="project" value="InterPro"/>
</dbReference>
<reference evidence="3 4" key="1">
    <citation type="journal article" date="2016" name="Nat. Commun.">
        <title>Thousands of microbial genomes shed light on interconnected biogeochemical processes in an aquifer system.</title>
        <authorList>
            <person name="Anantharaman K."/>
            <person name="Brown C.T."/>
            <person name="Hug L.A."/>
            <person name="Sharon I."/>
            <person name="Castelle C.J."/>
            <person name="Probst A.J."/>
            <person name="Thomas B.C."/>
            <person name="Singh A."/>
            <person name="Wilkins M.J."/>
            <person name="Karaoz U."/>
            <person name="Brodie E.L."/>
            <person name="Williams K.H."/>
            <person name="Hubbard S.S."/>
            <person name="Banfield J.F."/>
        </authorList>
    </citation>
    <scope>NUCLEOTIDE SEQUENCE [LARGE SCALE GENOMIC DNA]</scope>
</reference>
<protein>
    <recommendedName>
        <fullName evidence="2">Penicillin-binding protein transpeptidase domain-containing protein</fullName>
    </recommendedName>
</protein>
<dbReference type="InterPro" id="IPR012338">
    <property type="entry name" value="Beta-lactam/transpept-like"/>
</dbReference>
<organism evidence="3 4">
    <name type="scientific">Candidatus Zambryskibacteria bacterium RIFCSPLOWO2_01_FULL_39_39</name>
    <dbReference type="NCBI Taxonomy" id="1802758"/>
    <lineage>
        <taxon>Bacteria</taxon>
        <taxon>Candidatus Zambryskiibacteriota</taxon>
    </lineage>
</organism>
<evidence type="ECO:0000313" key="4">
    <source>
        <dbReference type="Proteomes" id="UP000177707"/>
    </source>
</evidence>
<dbReference type="GO" id="GO:0071555">
    <property type="term" value="P:cell wall organization"/>
    <property type="evidence" value="ECO:0007669"/>
    <property type="project" value="TreeGrafter"/>
</dbReference>
<proteinExistence type="predicted"/>
<dbReference type="SUPFAM" id="SSF56519">
    <property type="entry name" value="Penicillin binding protein dimerisation domain"/>
    <property type="match status" value="1"/>
</dbReference>
<feature type="transmembrane region" description="Helical" evidence="1">
    <location>
        <begin position="52"/>
        <end position="71"/>
    </location>
</feature>
<dbReference type="InterPro" id="IPR001460">
    <property type="entry name" value="PCN-bd_Tpept"/>
</dbReference>
<dbReference type="AlphaFoldDB" id="A0A1G2TW56"/>
<dbReference type="STRING" id="1802758.A3A96_01775"/>
<dbReference type="PANTHER" id="PTHR30627:SF2">
    <property type="entry name" value="PEPTIDOGLYCAN D,D-TRANSPEPTIDASE MRDA"/>
    <property type="match status" value="1"/>
</dbReference>
<accession>A0A1G2TW56</accession>
<dbReference type="GO" id="GO:0005886">
    <property type="term" value="C:plasma membrane"/>
    <property type="evidence" value="ECO:0007669"/>
    <property type="project" value="TreeGrafter"/>
</dbReference>
<dbReference type="Pfam" id="PF00905">
    <property type="entry name" value="Transpeptidase"/>
    <property type="match status" value="1"/>
</dbReference>
<keyword evidence="1" id="KW-0472">Membrane</keyword>
<evidence type="ECO:0000313" key="3">
    <source>
        <dbReference type="EMBL" id="OHB01403.1"/>
    </source>
</evidence>
<keyword evidence="1" id="KW-0812">Transmembrane</keyword>
<dbReference type="Gene3D" id="3.90.1310.10">
    <property type="entry name" value="Penicillin-binding protein 2a (Domain 2)"/>
    <property type="match status" value="1"/>
</dbReference>
<evidence type="ECO:0000256" key="1">
    <source>
        <dbReference type="SAM" id="Phobius"/>
    </source>
</evidence>
<comment type="caution">
    <text evidence="3">The sequence shown here is derived from an EMBL/GenBank/DDBJ whole genome shotgun (WGS) entry which is preliminary data.</text>
</comment>
<dbReference type="SUPFAM" id="SSF56601">
    <property type="entry name" value="beta-lactamase/transpeptidase-like"/>
    <property type="match status" value="1"/>
</dbReference>
<keyword evidence="1" id="KW-1133">Transmembrane helix</keyword>
<dbReference type="PANTHER" id="PTHR30627">
    <property type="entry name" value="PEPTIDOGLYCAN D,D-TRANSPEPTIDASE"/>
    <property type="match status" value="1"/>
</dbReference>
<evidence type="ECO:0000259" key="2">
    <source>
        <dbReference type="Pfam" id="PF00905"/>
    </source>
</evidence>
<dbReference type="EMBL" id="MHWB01000013">
    <property type="protein sequence ID" value="OHB01403.1"/>
    <property type="molecule type" value="Genomic_DNA"/>
</dbReference>
<name>A0A1G2TW56_9BACT</name>
<feature type="domain" description="Penicillin-binding protein transpeptidase" evidence="2">
    <location>
        <begin position="232"/>
        <end position="548"/>
    </location>
</feature>